<proteinExistence type="predicted"/>
<reference evidence="2 3" key="1">
    <citation type="submission" date="2018-03" db="EMBL/GenBank/DDBJ databases">
        <title>Draft genome of Deinococcus sp. OD32.</title>
        <authorList>
            <person name="Wang X.-P."/>
            <person name="Du Z.-J."/>
        </authorList>
    </citation>
    <scope>NUCLEOTIDE SEQUENCE [LARGE SCALE GENOMIC DNA]</scope>
    <source>
        <strain evidence="2 3">OD32</strain>
    </source>
</reference>
<dbReference type="SUPFAM" id="SSF53098">
    <property type="entry name" value="Ribonuclease H-like"/>
    <property type="match status" value="1"/>
</dbReference>
<keyword evidence="3" id="KW-1185">Reference proteome</keyword>
<evidence type="ECO:0000313" key="2">
    <source>
        <dbReference type="EMBL" id="PTA66311.1"/>
    </source>
</evidence>
<dbReference type="InterPro" id="IPR002559">
    <property type="entry name" value="Transposase_11"/>
</dbReference>
<dbReference type="AlphaFoldDB" id="A0A2T3W333"/>
<dbReference type="EMBL" id="PYSV01000051">
    <property type="protein sequence ID" value="PTA66311.1"/>
    <property type="molecule type" value="Genomic_DNA"/>
</dbReference>
<sequence length="323" mass="36539">MVLALLQAKDVRHAALAARFSGRAQTNSVIRRVDRFFDRHPLCPADVARVVLALLPQTRPREFIIDRTNWRYGQTDVNVLMLAVLWRGVAVPLLYELLPHGGSSDTALRHALIDDALCLLRASQIRVLYADREFVGHDWIQGLAQKGIPICVRLRRDSPMDEWSAQDWLGRLQTGSAGLLVEHVEVYGQPMNVVLTFTPDGDALIIASNTGAVTAIQAQYRKRFRVECLFRALKSKGFKLESTHMTLHDHVERLLCLLTLTYVWCVLVGIPEICPNKQHGRRAWSVVTLGLRALVRAISRKVDHEEVPLLRLIDLFMPSKTHI</sequence>
<evidence type="ECO:0000259" key="1">
    <source>
        <dbReference type="Pfam" id="PF01609"/>
    </source>
</evidence>
<gene>
    <name evidence="2" type="ORF">C8263_18655</name>
</gene>
<dbReference type="Pfam" id="PF01609">
    <property type="entry name" value="DDE_Tnp_1"/>
    <property type="match status" value="1"/>
</dbReference>
<dbReference type="GO" id="GO:0006313">
    <property type="term" value="P:DNA transposition"/>
    <property type="evidence" value="ECO:0007669"/>
    <property type="project" value="InterPro"/>
</dbReference>
<accession>A0A2T3W333</accession>
<evidence type="ECO:0000313" key="3">
    <source>
        <dbReference type="Proteomes" id="UP000240317"/>
    </source>
</evidence>
<comment type="caution">
    <text evidence="2">The sequence shown here is derived from an EMBL/GenBank/DDBJ whole genome shotgun (WGS) entry which is preliminary data.</text>
</comment>
<dbReference type="InterPro" id="IPR012337">
    <property type="entry name" value="RNaseH-like_sf"/>
</dbReference>
<protein>
    <submittedName>
        <fullName evidence="2">Transposase</fullName>
    </submittedName>
</protein>
<organism evidence="2 3">
    <name type="scientific">Deinococcus arcticus</name>
    <dbReference type="NCBI Taxonomy" id="2136176"/>
    <lineage>
        <taxon>Bacteria</taxon>
        <taxon>Thermotogati</taxon>
        <taxon>Deinococcota</taxon>
        <taxon>Deinococci</taxon>
        <taxon>Deinococcales</taxon>
        <taxon>Deinococcaceae</taxon>
        <taxon>Deinococcus</taxon>
    </lineage>
</organism>
<dbReference type="Proteomes" id="UP000240317">
    <property type="component" value="Unassembled WGS sequence"/>
</dbReference>
<feature type="domain" description="Transposase IS4-like" evidence="1">
    <location>
        <begin position="60"/>
        <end position="264"/>
    </location>
</feature>
<dbReference type="NCBIfam" id="NF033591">
    <property type="entry name" value="transpos_IS4_2"/>
    <property type="match status" value="1"/>
</dbReference>
<dbReference type="OrthoDB" id="58819at2"/>
<dbReference type="InterPro" id="IPR047658">
    <property type="entry name" value="IS4-like_transpos"/>
</dbReference>
<dbReference type="GO" id="GO:0004803">
    <property type="term" value="F:transposase activity"/>
    <property type="evidence" value="ECO:0007669"/>
    <property type="project" value="InterPro"/>
</dbReference>
<name>A0A2T3W333_9DEIO</name>
<dbReference type="GO" id="GO:0003677">
    <property type="term" value="F:DNA binding"/>
    <property type="evidence" value="ECO:0007669"/>
    <property type="project" value="InterPro"/>
</dbReference>